<proteinExistence type="predicted"/>
<comment type="caution">
    <text evidence="2">The sequence shown here is derived from an EMBL/GenBank/DDBJ whole genome shotgun (WGS) entry which is preliminary data.</text>
</comment>
<organism evidence="2 3">
    <name type="scientific">Actinoplanes palleronii</name>
    <dbReference type="NCBI Taxonomy" id="113570"/>
    <lineage>
        <taxon>Bacteria</taxon>
        <taxon>Bacillati</taxon>
        <taxon>Actinomycetota</taxon>
        <taxon>Actinomycetes</taxon>
        <taxon>Micromonosporales</taxon>
        <taxon>Micromonosporaceae</taxon>
        <taxon>Actinoplanes</taxon>
    </lineage>
</organism>
<feature type="region of interest" description="Disordered" evidence="1">
    <location>
        <begin position="54"/>
        <end position="80"/>
    </location>
</feature>
<gene>
    <name evidence="2" type="ORF">Apa02nite_026000</name>
</gene>
<reference evidence="2 3" key="1">
    <citation type="submission" date="2021-01" db="EMBL/GenBank/DDBJ databases">
        <title>Whole genome shotgun sequence of Actinoplanes palleronii NBRC 14916.</title>
        <authorList>
            <person name="Komaki H."/>
            <person name="Tamura T."/>
        </authorList>
    </citation>
    <scope>NUCLEOTIDE SEQUENCE [LARGE SCALE GENOMIC DNA]</scope>
    <source>
        <strain evidence="2 3">NBRC 14916</strain>
    </source>
</reference>
<dbReference type="Proteomes" id="UP000624709">
    <property type="component" value="Unassembled WGS sequence"/>
</dbReference>
<accession>A0ABQ4B7D0</accession>
<protein>
    <submittedName>
        <fullName evidence="2">Uncharacterized protein</fullName>
    </submittedName>
</protein>
<dbReference type="EMBL" id="BOMS01000035">
    <property type="protein sequence ID" value="GIE66492.1"/>
    <property type="molecule type" value="Genomic_DNA"/>
</dbReference>
<name>A0ABQ4B7D0_9ACTN</name>
<evidence type="ECO:0000313" key="3">
    <source>
        <dbReference type="Proteomes" id="UP000624709"/>
    </source>
</evidence>
<evidence type="ECO:0000256" key="1">
    <source>
        <dbReference type="SAM" id="MobiDB-lite"/>
    </source>
</evidence>
<evidence type="ECO:0000313" key="2">
    <source>
        <dbReference type="EMBL" id="GIE66492.1"/>
    </source>
</evidence>
<sequence>MIVVSPSTGTSAFGSVSVYGRNLRPAPAASTRPIMGWILPTKREVCPGRIPTVHLSPDFAQGDREVDTDGPPGKTGRGCF</sequence>
<keyword evidence="3" id="KW-1185">Reference proteome</keyword>